<evidence type="ECO:0000256" key="11">
    <source>
        <dbReference type="SAM" id="MobiDB-lite"/>
    </source>
</evidence>
<dbReference type="Pfam" id="PF12706">
    <property type="entry name" value="Lactamase_B_2"/>
    <property type="match status" value="1"/>
</dbReference>
<keyword evidence="9" id="KW-0378">Hydrolase</keyword>
<dbReference type="Gene3D" id="3.60.15.10">
    <property type="entry name" value="Ribonuclease Z/Hydroxyacylglutathione hydrolase-like"/>
    <property type="match status" value="2"/>
</dbReference>
<dbReference type="CDD" id="cd07718">
    <property type="entry name" value="RNaseZ_ELAC1_ELAC2-C-term-like_MBL-fold"/>
    <property type="match status" value="1"/>
</dbReference>
<feature type="region of interest" description="Disordered" evidence="11">
    <location>
        <begin position="37"/>
        <end position="57"/>
    </location>
</feature>
<evidence type="ECO:0000259" key="12">
    <source>
        <dbReference type="Pfam" id="PF12706"/>
    </source>
</evidence>
<accession>A0A9P6B1F3</accession>
<evidence type="ECO:0000256" key="2">
    <source>
        <dbReference type="ARBA" id="ARBA00001947"/>
    </source>
</evidence>
<evidence type="ECO:0000256" key="3">
    <source>
        <dbReference type="ARBA" id="ARBA00007823"/>
    </source>
</evidence>
<keyword evidence="5" id="KW-0819">tRNA processing</keyword>
<dbReference type="PANTHER" id="PTHR12553">
    <property type="entry name" value="ZINC PHOSPHODIESTERASE ELAC PROTEIN 2"/>
    <property type="match status" value="1"/>
</dbReference>
<dbReference type="GO" id="GO:0046872">
    <property type="term" value="F:metal ion binding"/>
    <property type="evidence" value="ECO:0007669"/>
    <property type="project" value="UniProtKB-KW"/>
</dbReference>
<evidence type="ECO:0000313" key="14">
    <source>
        <dbReference type="Proteomes" id="UP000886523"/>
    </source>
</evidence>
<feature type="region of interest" description="Disordered" evidence="11">
    <location>
        <begin position="71"/>
        <end position="110"/>
    </location>
</feature>
<dbReference type="InterPro" id="IPR036866">
    <property type="entry name" value="RibonucZ/Hydroxyglut_hydro"/>
</dbReference>
<dbReference type="GO" id="GO:1990180">
    <property type="term" value="P:mitochondrial tRNA 3'-end processing"/>
    <property type="evidence" value="ECO:0007669"/>
    <property type="project" value="TreeGrafter"/>
</dbReference>
<name>A0A9P6B1F3_9AGAM</name>
<evidence type="ECO:0000256" key="4">
    <source>
        <dbReference type="ARBA" id="ARBA00012477"/>
    </source>
</evidence>
<comment type="similarity">
    <text evidence="3">Belongs to the RNase Z family.</text>
</comment>
<keyword evidence="6" id="KW-0540">Nuclease</keyword>
<evidence type="ECO:0000256" key="1">
    <source>
        <dbReference type="ARBA" id="ARBA00000402"/>
    </source>
</evidence>
<evidence type="ECO:0000256" key="9">
    <source>
        <dbReference type="ARBA" id="ARBA00022801"/>
    </source>
</evidence>
<evidence type="ECO:0000256" key="5">
    <source>
        <dbReference type="ARBA" id="ARBA00022694"/>
    </source>
</evidence>
<feature type="region of interest" description="Disordered" evidence="11">
    <location>
        <begin position="795"/>
        <end position="836"/>
    </location>
</feature>
<dbReference type="AlphaFoldDB" id="A0A9P6B1F3"/>
<proteinExistence type="inferred from homology"/>
<dbReference type="InterPro" id="IPR001279">
    <property type="entry name" value="Metallo-B-lactamas"/>
</dbReference>
<feature type="compositionally biased region" description="Polar residues" evidence="11">
    <location>
        <begin position="100"/>
        <end position="110"/>
    </location>
</feature>
<keyword evidence="8" id="KW-0255">Endonuclease</keyword>
<dbReference type="EMBL" id="MU128947">
    <property type="protein sequence ID" value="KAF9515697.1"/>
    <property type="molecule type" value="Genomic_DNA"/>
</dbReference>
<dbReference type="GO" id="GO:0005739">
    <property type="term" value="C:mitochondrion"/>
    <property type="evidence" value="ECO:0007669"/>
    <property type="project" value="TreeGrafter"/>
</dbReference>
<gene>
    <name evidence="13" type="ORF">BS47DRAFT_1341620</name>
</gene>
<comment type="catalytic activity">
    <reaction evidence="1">
        <text>Endonucleolytic cleavage of RNA, removing extra 3' nucleotides from tRNA precursor, generating 3' termini of tRNAs. A 3'-hydroxy group is left at the tRNA terminus and a 5'-phosphoryl group is left at the trailer molecule.</text>
        <dbReference type="EC" id="3.1.26.11"/>
    </reaction>
</comment>
<dbReference type="OrthoDB" id="527344at2759"/>
<keyword evidence="14" id="KW-1185">Reference proteome</keyword>
<dbReference type="InterPro" id="IPR047151">
    <property type="entry name" value="RNZ2-like"/>
</dbReference>
<comment type="caution">
    <text evidence="13">The sequence shown here is derived from an EMBL/GenBank/DDBJ whole genome shotgun (WGS) entry which is preliminary data.</text>
</comment>
<protein>
    <recommendedName>
        <fullName evidence="4">ribonuclease Z</fullName>
        <ecNumber evidence="4">3.1.26.11</ecNumber>
    </recommendedName>
</protein>
<organism evidence="13 14">
    <name type="scientific">Hydnum rufescens UP504</name>
    <dbReference type="NCBI Taxonomy" id="1448309"/>
    <lineage>
        <taxon>Eukaryota</taxon>
        <taxon>Fungi</taxon>
        <taxon>Dikarya</taxon>
        <taxon>Basidiomycota</taxon>
        <taxon>Agaricomycotina</taxon>
        <taxon>Agaricomycetes</taxon>
        <taxon>Cantharellales</taxon>
        <taxon>Hydnaceae</taxon>
        <taxon>Hydnum</taxon>
    </lineage>
</organism>
<feature type="compositionally biased region" description="Basic residues" evidence="11">
    <location>
        <begin position="823"/>
        <end position="836"/>
    </location>
</feature>
<dbReference type="GO" id="GO:0042781">
    <property type="term" value="F:3'-tRNA processing endoribonuclease activity"/>
    <property type="evidence" value="ECO:0007669"/>
    <property type="project" value="UniProtKB-EC"/>
</dbReference>
<evidence type="ECO:0000313" key="13">
    <source>
        <dbReference type="EMBL" id="KAF9515697.1"/>
    </source>
</evidence>
<evidence type="ECO:0000256" key="8">
    <source>
        <dbReference type="ARBA" id="ARBA00022759"/>
    </source>
</evidence>
<keyword evidence="7" id="KW-0479">Metal-binding</keyword>
<evidence type="ECO:0000256" key="10">
    <source>
        <dbReference type="ARBA" id="ARBA00022833"/>
    </source>
</evidence>
<feature type="domain" description="Metallo-beta-lactamase" evidence="12">
    <location>
        <begin position="430"/>
        <end position="670"/>
    </location>
</feature>
<feature type="region of interest" description="Disordered" evidence="11">
    <location>
        <begin position="708"/>
        <end position="732"/>
    </location>
</feature>
<dbReference type="SUPFAM" id="SSF56281">
    <property type="entry name" value="Metallo-hydrolase/oxidoreductase"/>
    <property type="match status" value="1"/>
</dbReference>
<evidence type="ECO:0000256" key="7">
    <source>
        <dbReference type="ARBA" id="ARBA00022723"/>
    </source>
</evidence>
<reference evidence="13" key="1">
    <citation type="journal article" date="2020" name="Nat. Commun.">
        <title>Large-scale genome sequencing of mycorrhizal fungi provides insights into the early evolution of symbiotic traits.</title>
        <authorList>
            <person name="Miyauchi S."/>
            <person name="Kiss E."/>
            <person name="Kuo A."/>
            <person name="Drula E."/>
            <person name="Kohler A."/>
            <person name="Sanchez-Garcia M."/>
            <person name="Morin E."/>
            <person name="Andreopoulos B."/>
            <person name="Barry K.W."/>
            <person name="Bonito G."/>
            <person name="Buee M."/>
            <person name="Carver A."/>
            <person name="Chen C."/>
            <person name="Cichocki N."/>
            <person name="Clum A."/>
            <person name="Culley D."/>
            <person name="Crous P.W."/>
            <person name="Fauchery L."/>
            <person name="Girlanda M."/>
            <person name="Hayes R.D."/>
            <person name="Keri Z."/>
            <person name="LaButti K."/>
            <person name="Lipzen A."/>
            <person name="Lombard V."/>
            <person name="Magnuson J."/>
            <person name="Maillard F."/>
            <person name="Murat C."/>
            <person name="Nolan M."/>
            <person name="Ohm R.A."/>
            <person name="Pangilinan J."/>
            <person name="Pereira M.F."/>
            <person name="Perotto S."/>
            <person name="Peter M."/>
            <person name="Pfister S."/>
            <person name="Riley R."/>
            <person name="Sitrit Y."/>
            <person name="Stielow J.B."/>
            <person name="Szollosi G."/>
            <person name="Zifcakova L."/>
            <person name="Stursova M."/>
            <person name="Spatafora J.W."/>
            <person name="Tedersoo L."/>
            <person name="Vaario L.M."/>
            <person name="Yamada A."/>
            <person name="Yan M."/>
            <person name="Wang P."/>
            <person name="Xu J."/>
            <person name="Bruns T."/>
            <person name="Baldrian P."/>
            <person name="Vilgalys R."/>
            <person name="Dunand C."/>
            <person name="Henrissat B."/>
            <person name="Grigoriev I.V."/>
            <person name="Hibbett D."/>
            <person name="Nagy L.G."/>
            <person name="Martin F.M."/>
        </authorList>
    </citation>
    <scope>NUCLEOTIDE SEQUENCE</scope>
    <source>
        <strain evidence="13">UP504</strain>
    </source>
</reference>
<feature type="compositionally biased region" description="Basic residues" evidence="11">
    <location>
        <begin position="84"/>
        <end position="97"/>
    </location>
</feature>
<comment type="cofactor">
    <cofactor evidence="2">
        <name>Zn(2+)</name>
        <dbReference type="ChEBI" id="CHEBI:29105"/>
    </cofactor>
</comment>
<dbReference type="EC" id="3.1.26.11" evidence="4"/>
<dbReference type="PANTHER" id="PTHR12553:SF49">
    <property type="entry name" value="ZINC PHOSPHODIESTERASE ELAC PROTEIN 2"/>
    <property type="match status" value="1"/>
</dbReference>
<keyword evidence="10" id="KW-0862">Zinc</keyword>
<evidence type="ECO:0000256" key="6">
    <source>
        <dbReference type="ARBA" id="ARBA00022722"/>
    </source>
</evidence>
<dbReference type="Proteomes" id="UP000886523">
    <property type="component" value="Unassembled WGS sequence"/>
</dbReference>
<sequence length="836" mass="91132">MSVSDAGTKSFEVVGPPGLNHFVATTRSYALRQSLQLRTTECPPPNPTSETTPSSRVFKDHNLSLYAVSILPEGSPEPVPNTHSLKRKSPSSTRKRSASPEPSLSHSERIIQQSFCGSGEGGTYRRSIDWELHAARLPPAPRSVVAVSYIGIGPVIRGKFNADRAKELGIFGSARAELTRGATVLAKDGVTWVTPDMCIGPSTPASAFMFVDCPDPTYIPGILASPQFRVKDRFKDTVLRLIVHRIGRGVLGNSRYQTWMQDFGENVEHLIASEEYGHNSVSNIASAYLQLQLSELDPQIYTIPTHRHTPTVHLHELNLITKPMALDVNHIIAMHPPAPAETLPAPGMTDNFHPALEAKMKDPNVSTLSPTLTEVFSAVQDDVKAHEKAASRPPQPGDDVVVTTLGTGSALPSKTRNVLSNLVQVPRWGNILLDAGEGTWGQIARRFGSDHDSDGGGESPAHTILRELRCIFISHIHADHHVGLAKILSLRRQLSDPPSVPLFLIGNKQTFDYLREYNDLEDVGINDPDYVRCIYSADISANHGPMMWREKVHLSPGEIARRRVRSNEARAELQKTMGFKEIRTVEVLHRGPCYGIVLKHSEDWSIVFSGDTTPSDELVKAGQGATLLIHEATMADDQTELAAMKQHSTIGQALDIGKRMKAKNILLTHFSQRYPKIPVLNPSSTIPAARGALVTTDDDFRFGPEATFPTAETETSHSNAPTVPPDNSDSDSDPIPIVGLAFDCASIPIGSMWKVNRYTPALEKLFAETASVGDEDEDLALIAAAMNIPSAALTGEPSFSTADPVHGAKNLRAPETEASGSHHIQKKKKKQKKNVA</sequence>